<dbReference type="OrthoDB" id="412422at2759"/>
<feature type="coiled-coil region" evidence="1">
    <location>
        <begin position="585"/>
        <end position="626"/>
    </location>
</feature>
<proteinExistence type="predicted"/>
<dbReference type="Gene3D" id="1.10.10.970">
    <property type="entry name" value="RNA 2'-phosphotransferase, Tpt1/KptA family, N-terminal domain"/>
    <property type="match status" value="1"/>
</dbReference>
<dbReference type="EMBL" id="LSRX01000726">
    <property type="protein sequence ID" value="OLP90154.1"/>
    <property type="molecule type" value="Genomic_DNA"/>
</dbReference>
<accession>A0A1Q9D4W7</accession>
<evidence type="ECO:0000313" key="2">
    <source>
        <dbReference type="EMBL" id="OLP90154.1"/>
    </source>
</evidence>
<evidence type="ECO:0000256" key="1">
    <source>
        <dbReference type="SAM" id="Coils"/>
    </source>
</evidence>
<keyword evidence="1" id="KW-0175">Coiled coil</keyword>
<organism evidence="2 3">
    <name type="scientific">Symbiodinium microadriaticum</name>
    <name type="common">Dinoflagellate</name>
    <name type="synonym">Zooxanthella microadriatica</name>
    <dbReference type="NCBI Taxonomy" id="2951"/>
    <lineage>
        <taxon>Eukaryota</taxon>
        <taxon>Sar</taxon>
        <taxon>Alveolata</taxon>
        <taxon>Dinophyceae</taxon>
        <taxon>Suessiales</taxon>
        <taxon>Symbiodiniaceae</taxon>
        <taxon>Symbiodinium</taxon>
    </lineage>
</organism>
<sequence>MHGEDIRADSPTAEQDYAQICHRFFGLGRTGYKAYSLQHANEHGDRLRASVLELLGQLPAQGEWEEVEDKRLATELAGLRQALWEGDELSHQAVFNLEDTAESIASACLEKWECQVGGFLQLRLARTALHLRQPSELEMPYLQQVLKRIRKAKSLGASHLAKLNEAVFNQSEEVAMNGPLVVKLLQAAERMERFDWPEAVEKIHGAYGMGKPLGSAIAWFWQLLRQPLQLLAAAGVTTRNQVFFNQEQIEKILGWIKEVVDGSGMLGQSTDSKSLEVENQRLRKELAKFQAGAGFARKRRVCRGWVAKETDPDEVYPPRGEFEAAERMERFDWPEAVEKIHGAYGMGKPLGSAIAWFWQLLRQPLQLLAAAGVTTRNQVFFNQEQIEKILGWIKEVVDGSGMLGQSTDSKSLEVENQRLRKELAKFQETDPDEVYPPRGEFEELRLEGSVRRKDDEHCETIASLPLNTCKVLLSCSVAVLPFTSSRSLQEQKFQKHPSQVEAPLNSIVDVATLEPEQAGGSECCVQLPSSSAADNAGTRCLRTGASCRGGRLLHHGQDEVAGGAAAGQKCGVCCGVPDGPVLPRIARLKSDIKQLEDQRSRLRGSAKATKRTRQDLTKLVNSLKDELRLVSSAGAPPPPDPGYGKRTRQDLTNTINTLKDQLRQLVGCPSLVAPDAACFIKLTGLCRQNNPMQRGQLNIRQEFTKQAFTARGLSESPVDHWAAHVQQDVVALAKAGYEVESVAGDGLVVKWGMITPLDESARSKCVTYLRQHSERYSGFADVLAALYDVIVQVSGTNVSSLTVGTSGRTIGPLGLQVASRLSYHECGADSHFNILRFGFCKSLQENYGYTAVASLSKDSIRQERREKTQFKDAGHVTRRPAIIASVMQVLPLWEALDHSQRRAPVAEPLFNLGTAHGVICKHRHQKAFLRPDGGVGRGHGKACQDEALVSGMEKFEVAQLEPGAWRLFCLPPLVDWQTGTLALTARVQQLLHVRDVGAPPQEALAFHVEARLLPSGALSALEKWALLGTYFEFEVLLLRRIGQTAQDNYVKEFLEDDDYDVTQAPLAELRSQASGQPFSQDWAYTEHAEGGYGDPPLMESHALDAGCFAMPSCPDDFPPIDMTTMRCFDDFMETCFVRCIRPAQNTDTAWRGVDLAETSVFEASKAFANDRMRPWRSICHSLMESHALDAGTCFAILPCDGSNLHFVDESIRILLQARRELKASAVSAVANSRGMATMQVSCFVPAARISNFQAFIYNYPETKSFDTRTSMNVFILGLASQFHLDQLPKHAVSDSTVVISKMLSWMLRYGIRHTSENDGWVAVTRVLASEYFKNVTKDMLLKVVEDSNEKKLRVPADVGSSWLLL</sequence>
<dbReference type="InterPro" id="IPR042080">
    <property type="entry name" value="RNA_2'-PTrans_N"/>
</dbReference>
<gene>
    <name evidence="2" type="ORF">AK812_SmicGene28316</name>
</gene>
<dbReference type="Proteomes" id="UP000186817">
    <property type="component" value="Unassembled WGS sequence"/>
</dbReference>
<comment type="caution">
    <text evidence="2">The sequence shown here is derived from an EMBL/GenBank/DDBJ whole genome shotgun (WGS) entry which is preliminary data.</text>
</comment>
<name>A0A1Q9D4W7_SYMMI</name>
<protein>
    <submittedName>
        <fullName evidence="2">Uncharacterized protein</fullName>
    </submittedName>
</protein>
<keyword evidence="3" id="KW-1185">Reference proteome</keyword>
<reference evidence="2 3" key="1">
    <citation type="submission" date="2016-02" db="EMBL/GenBank/DDBJ databases">
        <title>Genome analysis of coral dinoflagellate symbionts highlights evolutionary adaptations to a symbiotic lifestyle.</title>
        <authorList>
            <person name="Aranda M."/>
            <person name="Li Y."/>
            <person name="Liew Y.J."/>
            <person name="Baumgarten S."/>
            <person name="Simakov O."/>
            <person name="Wilson M."/>
            <person name="Piel J."/>
            <person name="Ashoor H."/>
            <person name="Bougouffa S."/>
            <person name="Bajic V.B."/>
            <person name="Ryu T."/>
            <person name="Ravasi T."/>
            <person name="Bayer T."/>
            <person name="Micklem G."/>
            <person name="Kim H."/>
            <person name="Bhak J."/>
            <person name="Lajeunesse T.C."/>
            <person name="Voolstra C.R."/>
        </authorList>
    </citation>
    <scope>NUCLEOTIDE SEQUENCE [LARGE SCALE GENOMIC DNA]</scope>
    <source>
        <strain evidence="2 3">CCMP2467</strain>
    </source>
</reference>
<evidence type="ECO:0000313" key="3">
    <source>
        <dbReference type="Proteomes" id="UP000186817"/>
    </source>
</evidence>